<reference evidence="2 3" key="1">
    <citation type="journal article" date="2014" name="Int. J. Syst. Evol. Microbiol.">
        <title>Complete genome sequence of Corynebacterium casei LMG S-19264T (=DSM 44701T), isolated from a smear-ripened cheese.</title>
        <authorList>
            <consortium name="US DOE Joint Genome Institute (JGI-PGF)"/>
            <person name="Walter F."/>
            <person name="Albersmeier A."/>
            <person name="Kalinowski J."/>
            <person name="Ruckert C."/>
        </authorList>
    </citation>
    <scope>NUCLEOTIDE SEQUENCE [LARGE SCALE GENOMIC DNA]</scope>
    <source>
        <strain evidence="2 3">NBRC 110095</strain>
    </source>
</reference>
<proteinExistence type="predicted"/>
<evidence type="ECO:0000313" key="3">
    <source>
        <dbReference type="Proteomes" id="UP001156870"/>
    </source>
</evidence>
<feature type="signal peptide" evidence="1">
    <location>
        <begin position="1"/>
        <end position="22"/>
    </location>
</feature>
<dbReference type="Gene3D" id="3.40.190.10">
    <property type="entry name" value="Periplasmic binding protein-like II"/>
    <property type="match status" value="1"/>
</dbReference>
<organism evidence="2 3">
    <name type="scientific">Marinibactrum halimedae</name>
    <dbReference type="NCBI Taxonomy" id="1444977"/>
    <lineage>
        <taxon>Bacteria</taxon>
        <taxon>Pseudomonadati</taxon>
        <taxon>Pseudomonadota</taxon>
        <taxon>Gammaproteobacteria</taxon>
        <taxon>Cellvibrionales</taxon>
        <taxon>Cellvibrionaceae</taxon>
        <taxon>Marinibactrum</taxon>
    </lineage>
</organism>
<sequence>MKKRIQIALAVILSVSVQHALAGIAVVVGASSPIEPISKEEDIVKVFLGKKKTLSGSQILPVDQTEGSPTRSVFYKDIVKKTETQLTAYWARLIFTGKAQAPQSVGGDNDVKNVVATNPNLIGYIDEGAIDDTVKVIFKK</sequence>
<name>A0AA37T266_9GAMM</name>
<gene>
    <name evidence="2" type="ORF">GCM10007877_06670</name>
</gene>
<dbReference type="AlphaFoldDB" id="A0AA37T266"/>
<evidence type="ECO:0000256" key="1">
    <source>
        <dbReference type="SAM" id="SignalP"/>
    </source>
</evidence>
<comment type="caution">
    <text evidence="2">The sequence shown here is derived from an EMBL/GenBank/DDBJ whole genome shotgun (WGS) entry which is preliminary data.</text>
</comment>
<protein>
    <recommendedName>
        <fullName evidence="4">Phosphate ABC transporter substrate-binding protein</fullName>
    </recommendedName>
</protein>
<keyword evidence="1" id="KW-0732">Signal</keyword>
<dbReference type="Proteomes" id="UP001156870">
    <property type="component" value="Unassembled WGS sequence"/>
</dbReference>
<dbReference type="SUPFAM" id="SSF53850">
    <property type="entry name" value="Periplasmic binding protein-like II"/>
    <property type="match status" value="1"/>
</dbReference>
<evidence type="ECO:0008006" key="4">
    <source>
        <dbReference type="Google" id="ProtNLM"/>
    </source>
</evidence>
<evidence type="ECO:0000313" key="2">
    <source>
        <dbReference type="EMBL" id="GLS24953.1"/>
    </source>
</evidence>
<keyword evidence="3" id="KW-1185">Reference proteome</keyword>
<dbReference type="EMBL" id="BSPD01000020">
    <property type="protein sequence ID" value="GLS24953.1"/>
    <property type="molecule type" value="Genomic_DNA"/>
</dbReference>
<accession>A0AA37T266</accession>
<dbReference type="RefSeq" id="WP_232592232.1">
    <property type="nucleotide sequence ID" value="NZ_BSPD01000020.1"/>
</dbReference>
<feature type="chain" id="PRO_5041268676" description="Phosphate ABC transporter substrate-binding protein" evidence="1">
    <location>
        <begin position="23"/>
        <end position="140"/>
    </location>
</feature>